<evidence type="ECO:0000256" key="2">
    <source>
        <dbReference type="ARBA" id="ARBA00023125"/>
    </source>
</evidence>
<dbReference type="SUPFAM" id="SSF55781">
    <property type="entry name" value="GAF domain-like"/>
    <property type="match status" value="1"/>
</dbReference>
<dbReference type="PANTHER" id="PTHR30136">
    <property type="entry name" value="HELIX-TURN-HELIX TRANSCRIPTIONAL REGULATOR, ICLR FAMILY"/>
    <property type="match status" value="1"/>
</dbReference>
<keyword evidence="3" id="KW-0804">Transcription</keyword>
<dbReference type="OrthoDB" id="8479143at2"/>
<dbReference type="PANTHER" id="PTHR30136:SF24">
    <property type="entry name" value="HTH-TYPE TRANSCRIPTIONAL REPRESSOR ALLR"/>
    <property type="match status" value="1"/>
</dbReference>
<feature type="region of interest" description="Disordered" evidence="4">
    <location>
        <begin position="248"/>
        <end position="280"/>
    </location>
</feature>
<keyword evidence="2" id="KW-0238">DNA-binding</keyword>
<reference evidence="7 8" key="1">
    <citation type="submission" date="2019-10" db="EMBL/GenBank/DDBJ databases">
        <title>Nocardia macrotermitis sp. nov. and Nocardia aurantia sp. nov., isolated from the gut of fungus growing-termite Macrotermes natalensis.</title>
        <authorList>
            <person name="Benndorf R."/>
            <person name="Schwitalla J."/>
            <person name="Martin K."/>
            <person name="De Beer W."/>
            <person name="Kaster A.-K."/>
            <person name="Vollmers J."/>
            <person name="Poulsen M."/>
            <person name="Beemelmanns C."/>
        </authorList>
    </citation>
    <scope>NUCLEOTIDE SEQUENCE [LARGE SCALE GENOMIC DNA]</scope>
    <source>
        <strain evidence="7 8">RB20</strain>
    </source>
</reference>
<keyword evidence="8" id="KW-1185">Reference proteome</keyword>
<dbReference type="SMART" id="SM00419">
    <property type="entry name" value="HTH_CRP"/>
    <property type="match status" value="1"/>
</dbReference>
<dbReference type="InterPro" id="IPR029016">
    <property type="entry name" value="GAF-like_dom_sf"/>
</dbReference>
<dbReference type="InterPro" id="IPR005471">
    <property type="entry name" value="Tscrpt_reg_IclR_N"/>
</dbReference>
<evidence type="ECO:0000313" key="7">
    <source>
        <dbReference type="EMBL" id="MQY18351.1"/>
    </source>
</evidence>
<feature type="domain" description="HTH iclR-type" evidence="5">
    <location>
        <begin position="8"/>
        <end position="69"/>
    </location>
</feature>
<dbReference type="InterPro" id="IPR036388">
    <property type="entry name" value="WH-like_DNA-bd_sf"/>
</dbReference>
<dbReference type="InterPro" id="IPR036390">
    <property type="entry name" value="WH_DNA-bd_sf"/>
</dbReference>
<dbReference type="GO" id="GO:0045892">
    <property type="term" value="P:negative regulation of DNA-templated transcription"/>
    <property type="evidence" value="ECO:0007669"/>
    <property type="project" value="TreeGrafter"/>
</dbReference>
<dbReference type="PROSITE" id="PS51078">
    <property type="entry name" value="ICLR_ED"/>
    <property type="match status" value="1"/>
</dbReference>
<dbReference type="GO" id="GO:0003700">
    <property type="term" value="F:DNA-binding transcription factor activity"/>
    <property type="evidence" value="ECO:0007669"/>
    <property type="project" value="TreeGrafter"/>
</dbReference>
<dbReference type="SUPFAM" id="SSF46785">
    <property type="entry name" value="Winged helix' DNA-binding domain"/>
    <property type="match status" value="1"/>
</dbReference>
<protein>
    <recommendedName>
        <fullName evidence="9">IclR family transcriptional regulator</fullName>
    </recommendedName>
</protein>
<sequence>MARYSNGESVFSRLARLLEAFEDDSPVITVSELSKRTGLSLPTVSRMVSELVERGWLHRDADRRVWIGLRMWELVSRAAPTRELARAAVPQMTELSARIGQNVNLSVRQGVEVMFVETLSAPNAVPTVLRGPGSRLPLHASAAGLVLLAYASPMVQESVLAGPLPALSARTVIEPNALRALLSEIRRTGAAFCPGLIDPGNAAIAVPLRSAGREVVASLSAIVPNTDAARAVVPLLRTAGAQISRELHVRNTPPWQPGSEDLGESGESRHNGGSTPALRHETSLVGFRRAALG</sequence>
<dbReference type="GO" id="GO:0003677">
    <property type="term" value="F:DNA binding"/>
    <property type="evidence" value="ECO:0007669"/>
    <property type="project" value="UniProtKB-KW"/>
</dbReference>
<dbReference type="InterPro" id="IPR050707">
    <property type="entry name" value="HTH_MetabolicPath_Reg"/>
</dbReference>
<evidence type="ECO:0000259" key="6">
    <source>
        <dbReference type="PROSITE" id="PS51078"/>
    </source>
</evidence>
<name>A0A7K0CY41_9NOCA</name>
<feature type="domain" description="IclR-ED" evidence="6">
    <location>
        <begin position="70"/>
        <end position="249"/>
    </location>
</feature>
<proteinExistence type="predicted"/>
<dbReference type="Pfam" id="PF01614">
    <property type="entry name" value="IclR_C"/>
    <property type="match status" value="1"/>
</dbReference>
<dbReference type="RefSeq" id="WP_153408477.1">
    <property type="nucleotide sequence ID" value="NZ_WEGK01000002.1"/>
</dbReference>
<dbReference type="EMBL" id="WEGK01000002">
    <property type="protein sequence ID" value="MQY18351.1"/>
    <property type="molecule type" value="Genomic_DNA"/>
</dbReference>
<dbReference type="Gene3D" id="1.10.10.10">
    <property type="entry name" value="Winged helix-like DNA-binding domain superfamily/Winged helix DNA-binding domain"/>
    <property type="match status" value="1"/>
</dbReference>
<evidence type="ECO:0000256" key="4">
    <source>
        <dbReference type="SAM" id="MobiDB-lite"/>
    </source>
</evidence>
<comment type="caution">
    <text evidence="7">The sequence shown here is derived from an EMBL/GenBank/DDBJ whole genome shotgun (WGS) entry which is preliminary data.</text>
</comment>
<dbReference type="Proteomes" id="UP000438448">
    <property type="component" value="Unassembled WGS sequence"/>
</dbReference>
<dbReference type="Gene3D" id="3.30.450.40">
    <property type="match status" value="1"/>
</dbReference>
<keyword evidence="1" id="KW-0805">Transcription regulation</keyword>
<evidence type="ECO:0000259" key="5">
    <source>
        <dbReference type="PROSITE" id="PS51077"/>
    </source>
</evidence>
<dbReference type="InterPro" id="IPR014757">
    <property type="entry name" value="Tscrpt_reg_IclR_C"/>
</dbReference>
<evidence type="ECO:0000256" key="3">
    <source>
        <dbReference type="ARBA" id="ARBA00023163"/>
    </source>
</evidence>
<evidence type="ECO:0008006" key="9">
    <source>
        <dbReference type="Google" id="ProtNLM"/>
    </source>
</evidence>
<evidence type="ECO:0000313" key="8">
    <source>
        <dbReference type="Proteomes" id="UP000438448"/>
    </source>
</evidence>
<dbReference type="InterPro" id="IPR012318">
    <property type="entry name" value="HTH_CRP"/>
</dbReference>
<dbReference type="AlphaFoldDB" id="A0A7K0CY41"/>
<dbReference type="Pfam" id="PF09339">
    <property type="entry name" value="HTH_IclR"/>
    <property type="match status" value="1"/>
</dbReference>
<dbReference type="SMART" id="SM00346">
    <property type="entry name" value="HTH_ICLR"/>
    <property type="match status" value="1"/>
</dbReference>
<gene>
    <name evidence="7" type="ORF">NRB20_14270</name>
</gene>
<organism evidence="7 8">
    <name type="scientific">Nocardia macrotermitis</name>
    <dbReference type="NCBI Taxonomy" id="2585198"/>
    <lineage>
        <taxon>Bacteria</taxon>
        <taxon>Bacillati</taxon>
        <taxon>Actinomycetota</taxon>
        <taxon>Actinomycetes</taxon>
        <taxon>Mycobacteriales</taxon>
        <taxon>Nocardiaceae</taxon>
        <taxon>Nocardia</taxon>
    </lineage>
</organism>
<evidence type="ECO:0000256" key="1">
    <source>
        <dbReference type="ARBA" id="ARBA00023015"/>
    </source>
</evidence>
<dbReference type="PROSITE" id="PS51077">
    <property type="entry name" value="HTH_ICLR"/>
    <property type="match status" value="1"/>
</dbReference>
<accession>A0A7K0CY41</accession>